<dbReference type="PROSITE" id="PS51352">
    <property type="entry name" value="THIOREDOXIN_2"/>
    <property type="match status" value="1"/>
</dbReference>
<proteinExistence type="predicted"/>
<dbReference type="SUPFAM" id="SSF52833">
    <property type="entry name" value="Thioredoxin-like"/>
    <property type="match status" value="1"/>
</dbReference>
<evidence type="ECO:0000313" key="5">
    <source>
        <dbReference type="Proteomes" id="UP000694403"/>
    </source>
</evidence>
<dbReference type="Ensembl" id="ENSCSRT00000007960.1">
    <property type="protein sequence ID" value="ENSCSRP00000007712.1"/>
    <property type="gene ID" value="ENSCSRG00000005682.1"/>
</dbReference>
<dbReference type="Proteomes" id="UP000694403">
    <property type="component" value="Unplaced"/>
</dbReference>
<dbReference type="Pfam" id="PF00085">
    <property type="entry name" value="Thioredoxin"/>
    <property type="match status" value="1"/>
</dbReference>
<reference evidence="4" key="2">
    <citation type="submission" date="2025-09" db="UniProtKB">
        <authorList>
            <consortium name="Ensembl"/>
        </authorList>
    </citation>
    <scope>IDENTIFICATION</scope>
</reference>
<dbReference type="InterPro" id="IPR017937">
    <property type="entry name" value="Thioredoxin_CS"/>
</dbReference>
<keyword evidence="1" id="KW-1015">Disulfide bond</keyword>
<name>A0A8C3S2E9_CHESE</name>
<evidence type="ECO:0000256" key="2">
    <source>
        <dbReference type="ARBA" id="ARBA00023284"/>
    </source>
</evidence>
<dbReference type="PRINTS" id="PR00421">
    <property type="entry name" value="THIOREDOXIN"/>
</dbReference>
<evidence type="ECO:0000313" key="4">
    <source>
        <dbReference type="Ensembl" id="ENSCSRP00000007712.1"/>
    </source>
</evidence>
<dbReference type="AlphaFoldDB" id="A0A8C3S2E9"/>
<dbReference type="PROSITE" id="PS00194">
    <property type="entry name" value="THIOREDOXIN_1"/>
    <property type="match status" value="1"/>
</dbReference>
<evidence type="ECO:0000259" key="3">
    <source>
        <dbReference type="PROSITE" id="PS51352"/>
    </source>
</evidence>
<keyword evidence="2" id="KW-0676">Redox-active center</keyword>
<dbReference type="InterPro" id="IPR013766">
    <property type="entry name" value="Thioredoxin_domain"/>
</dbReference>
<dbReference type="FunFam" id="3.40.30.10:FF:000245">
    <property type="entry name" value="Thioredoxin"/>
    <property type="match status" value="1"/>
</dbReference>
<evidence type="ECO:0000256" key="1">
    <source>
        <dbReference type="ARBA" id="ARBA00023157"/>
    </source>
</evidence>
<feature type="domain" description="Thioredoxin" evidence="3">
    <location>
        <begin position="49"/>
        <end position="161"/>
    </location>
</feature>
<dbReference type="PANTHER" id="PTHR46115">
    <property type="entry name" value="THIOREDOXIN-LIKE PROTEIN 1"/>
    <property type="match status" value="1"/>
</dbReference>
<dbReference type="CDD" id="cd02947">
    <property type="entry name" value="TRX_family"/>
    <property type="match status" value="1"/>
</dbReference>
<dbReference type="InterPro" id="IPR036249">
    <property type="entry name" value="Thioredoxin-like_sf"/>
</dbReference>
<organism evidence="4 5">
    <name type="scientific">Chelydra serpentina</name>
    <name type="common">Snapping turtle</name>
    <name type="synonym">Testudo serpentina</name>
    <dbReference type="NCBI Taxonomy" id="8475"/>
    <lineage>
        <taxon>Eukaryota</taxon>
        <taxon>Metazoa</taxon>
        <taxon>Chordata</taxon>
        <taxon>Craniata</taxon>
        <taxon>Vertebrata</taxon>
        <taxon>Euteleostomi</taxon>
        <taxon>Archelosauria</taxon>
        <taxon>Testudinata</taxon>
        <taxon>Testudines</taxon>
        <taxon>Cryptodira</taxon>
        <taxon>Durocryptodira</taxon>
        <taxon>Americhelydia</taxon>
        <taxon>Chelydroidea</taxon>
        <taxon>Chelydridae</taxon>
        <taxon>Chelydra</taxon>
    </lineage>
</organism>
<protein>
    <submittedName>
        <fullName evidence="4">Thioredoxin domain containing 8</fullName>
    </submittedName>
</protein>
<accession>A0A8C3S2E9</accession>
<reference evidence="4" key="1">
    <citation type="submission" date="2025-08" db="UniProtKB">
        <authorList>
            <consortium name="Ensembl"/>
        </authorList>
    </citation>
    <scope>IDENTIFICATION</scope>
</reference>
<sequence length="161" mass="17831">NVSPGRWVFRSFLTEPWEQHLGSLNLHGSCLKRPAPPGSLRRQTKHTGACQAGPPASFALCAAESEFDDVLKAAGSKLVVVDFSAKWCGPCKAISPVIHDLAVRYDNVMFCSVDIDRAEDVANSCKIVAMPTFQMFKKMEKIFEITGTDIRKLETKIEELM</sequence>
<keyword evidence="5" id="KW-1185">Reference proteome</keyword>
<dbReference type="Gene3D" id="3.40.30.10">
    <property type="entry name" value="Glutaredoxin"/>
    <property type="match status" value="1"/>
</dbReference>